<proteinExistence type="predicted"/>
<gene>
    <name evidence="1" type="ORF">J6I44_02055</name>
</gene>
<comment type="caution">
    <text evidence="1">The sequence shown here is derived from an EMBL/GenBank/DDBJ whole genome shotgun (WGS) entry which is preliminary data.</text>
</comment>
<protein>
    <submittedName>
        <fullName evidence="1">Uncharacterized protein</fullName>
    </submittedName>
</protein>
<sequence length="263" mass="29856">MPDQLHNPIESPEFTDIDDVLAALDQIIDLSIKENSTAALFAYVYRRTTAKVKQGIEEGRFDDNDRMELFDVAFAGKYIEAYWQYRNGEEVPEVWEQAFSPAKDNQLILQYILLGMNAHINYDLGIAAAEFSRDGNIQDLKADFMLINQLLEELVDEIQGRISRVSPMVFLLDWMGKNNDEAIINFSINKARGQAWNFAVRLTEAPQSHKADIIAGVDQKMTSLARLVSNPPGFFLPKVLGVIRYFETKDVGSVIHNIQQKNP</sequence>
<evidence type="ECO:0000313" key="1">
    <source>
        <dbReference type="EMBL" id="MCW9705616.1"/>
    </source>
</evidence>
<dbReference type="Proteomes" id="UP001207918">
    <property type="component" value="Unassembled WGS sequence"/>
</dbReference>
<dbReference type="EMBL" id="JAGGJA010000001">
    <property type="protein sequence ID" value="MCW9705616.1"/>
    <property type="molecule type" value="Genomic_DNA"/>
</dbReference>
<evidence type="ECO:0000313" key="2">
    <source>
        <dbReference type="Proteomes" id="UP001207918"/>
    </source>
</evidence>
<keyword evidence="2" id="KW-1185">Reference proteome</keyword>
<accession>A0ABT3PI66</accession>
<dbReference type="Pfam" id="PF19458">
    <property type="entry name" value="DUF5995"/>
    <property type="match status" value="1"/>
</dbReference>
<reference evidence="1 2" key="1">
    <citation type="submission" date="2021-03" db="EMBL/GenBank/DDBJ databases">
        <title>Aliifodinibius sp. nov., a new bacterium isolated from saline soil.</title>
        <authorList>
            <person name="Galisteo C."/>
            <person name="De La Haba R."/>
            <person name="Sanchez-Porro C."/>
            <person name="Ventosa A."/>
        </authorList>
    </citation>
    <scope>NUCLEOTIDE SEQUENCE [LARGE SCALE GENOMIC DNA]</scope>
    <source>
        <strain evidence="1 2">1BSP15-2V2</strain>
    </source>
</reference>
<organism evidence="1 2">
    <name type="scientific">Fodinibius salsisoli</name>
    <dbReference type="NCBI Taxonomy" id="2820877"/>
    <lineage>
        <taxon>Bacteria</taxon>
        <taxon>Pseudomonadati</taxon>
        <taxon>Balneolota</taxon>
        <taxon>Balneolia</taxon>
        <taxon>Balneolales</taxon>
        <taxon>Balneolaceae</taxon>
        <taxon>Fodinibius</taxon>
    </lineage>
</organism>
<dbReference type="InterPro" id="IPR046037">
    <property type="entry name" value="DUF5995"/>
</dbReference>
<name>A0ABT3PI66_9BACT</name>
<dbReference type="RefSeq" id="WP_265764280.1">
    <property type="nucleotide sequence ID" value="NZ_JAGGJA010000001.1"/>
</dbReference>